<feature type="transmembrane region" description="Helical" evidence="1">
    <location>
        <begin position="102"/>
        <end position="123"/>
    </location>
</feature>
<feature type="non-terminal residue" evidence="2">
    <location>
        <position position="145"/>
    </location>
</feature>
<keyword evidence="1" id="KW-0812">Transmembrane</keyword>
<gene>
    <name evidence="2" type="ORF">S01H4_59150</name>
</gene>
<feature type="transmembrane region" description="Helical" evidence="1">
    <location>
        <begin position="60"/>
        <end position="81"/>
    </location>
</feature>
<keyword evidence="1" id="KW-0472">Membrane</keyword>
<dbReference type="EMBL" id="BART01034649">
    <property type="protein sequence ID" value="GAH06560.1"/>
    <property type="molecule type" value="Genomic_DNA"/>
</dbReference>
<evidence type="ECO:0000313" key="2">
    <source>
        <dbReference type="EMBL" id="GAH06560.1"/>
    </source>
</evidence>
<reference evidence="2" key="1">
    <citation type="journal article" date="2014" name="Front. Microbiol.">
        <title>High frequency of phylogenetically diverse reductive dehalogenase-homologous genes in deep subseafloor sedimentary metagenomes.</title>
        <authorList>
            <person name="Kawai M."/>
            <person name="Futagami T."/>
            <person name="Toyoda A."/>
            <person name="Takaki Y."/>
            <person name="Nishi S."/>
            <person name="Hori S."/>
            <person name="Arai W."/>
            <person name="Tsubouchi T."/>
            <person name="Morono Y."/>
            <person name="Uchiyama I."/>
            <person name="Ito T."/>
            <person name="Fujiyama A."/>
            <person name="Inagaki F."/>
            <person name="Takami H."/>
        </authorList>
    </citation>
    <scope>NUCLEOTIDE SEQUENCE</scope>
    <source>
        <strain evidence="2">Expedition CK06-06</strain>
    </source>
</reference>
<evidence type="ECO:0000256" key="1">
    <source>
        <dbReference type="SAM" id="Phobius"/>
    </source>
</evidence>
<protein>
    <submittedName>
        <fullName evidence="2">Uncharacterized protein</fullName>
    </submittedName>
</protein>
<proteinExistence type="predicted"/>
<feature type="transmembrane region" description="Helical" evidence="1">
    <location>
        <begin position="24"/>
        <end position="48"/>
    </location>
</feature>
<organism evidence="2">
    <name type="scientific">marine sediment metagenome</name>
    <dbReference type="NCBI Taxonomy" id="412755"/>
    <lineage>
        <taxon>unclassified sequences</taxon>
        <taxon>metagenomes</taxon>
        <taxon>ecological metagenomes</taxon>
    </lineage>
</organism>
<sequence length="145" mass="16540">MIGNFQRKKPITIPKEVIDIEVPIVRVAIVIVGAIFIYGIVLFCLEIYELAATGEQTIPYLPYEASIITVIVYLFYLFFIIRHNLKRRDLKASSEMSVENKIGKRSIIVFTLLLAFGMIFFAGEMISSSVELFLEHSEEVALNEF</sequence>
<accession>X1DE15</accession>
<keyword evidence="1" id="KW-1133">Transmembrane helix</keyword>
<name>X1DE15_9ZZZZ</name>
<comment type="caution">
    <text evidence="2">The sequence shown here is derived from an EMBL/GenBank/DDBJ whole genome shotgun (WGS) entry which is preliminary data.</text>
</comment>
<dbReference type="AlphaFoldDB" id="X1DE15"/>